<name>A0ABZ0HRT3_9HYPH</name>
<evidence type="ECO:0000313" key="1">
    <source>
        <dbReference type="EMBL" id="WOJ89908.1"/>
    </source>
</evidence>
<dbReference type="Proteomes" id="UP001626536">
    <property type="component" value="Chromosome"/>
</dbReference>
<dbReference type="EMBL" id="CP136862">
    <property type="protein sequence ID" value="WOJ89908.1"/>
    <property type="molecule type" value="Genomic_DNA"/>
</dbReference>
<organism evidence="1 2">
    <name type="scientific">Methylocapsa polymorpha</name>
    <dbReference type="NCBI Taxonomy" id="3080828"/>
    <lineage>
        <taxon>Bacteria</taxon>
        <taxon>Pseudomonadati</taxon>
        <taxon>Pseudomonadota</taxon>
        <taxon>Alphaproteobacteria</taxon>
        <taxon>Hyphomicrobiales</taxon>
        <taxon>Beijerinckiaceae</taxon>
        <taxon>Methylocapsa</taxon>
    </lineage>
</organism>
<gene>
    <name evidence="1" type="ORF">RZS28_00910</name>
</gene>
<protein>
    <submittedName>
        <fullName evidence="1">Uncharacterized protein</fullName>
    </submittedName>
</protein>
<sequence length="101" mass="11664">MKSKIEQIVRERPLIAGIDIFEQIALQIAELRQMPEYDCSRCNSCDYRKCKLAINFKLARRFNAEPEKDPFAWVKDTLPEGGKEPKLLLDLEQPGVLWGKA</sequence>
<reference evidence="1 2" key="1">
    <citation type="submission" date="2023-10" db="EMBL/GenBank/DDBJ databases">
        <title>Novel methanotroph of the genus Methylocapsa from a subarctic wetland.</title>
        <authorList>
            <person name="Belova S.E."/>
            <person name="Oshkin I.Y."/>
            <person name="Miroshnikov K."/>
            <person name="Dedysh S.N."/>
        </authorList>
    </citation>
    <scope>NUCLEOTIDE SEQUENCE [LARGE SCALE GENOMIC DNA]</scope>
    <source>
        <strain evidence="1 2">RX1</strain>
    </source>
</reference>
<keyword evidence="2" id="KW-1185">Reference proteome</keyword>
<evidence type="ECO:0000313" key="2">
    <source>
        <dbReference type="Proteomes" id="UP001626536"/>
    </source>
</evidence>
<proteinExistence type="predicted"/>
<dbReference type="RefSeq" id="WP_407339354.1">
    <property type="nucleotide sequence ID" value="NZ_CP136862.1"/>
</dbReference>
<accession>A0ABZ0HRT3</accession>